<dbReference type="EMBL" id="BAAAQY010000007">
    <property type="protein sequence ID" value="GAA2238615.1"/>
    <property type="molecule type" value="Genomic_DNA"/>
</dbReference>
<protein>
    <recommendedName>
        <fullName evidence="4">Cell wall-binding repeat-containing protein</fullName>
    </recommendedName>
</protein>
<dbReference type="Pfam" id="PF04122">
    <property type="entry name" value="CW_binding_2"/>
    <property type="match status" value="3"/>
</dbReference>
<evidence type="ECO:0000313" key="3">
    <source>
        <dbReference type="Proteomes" id="UP001500929"/>
    </source>
</evidence>
<keyword evidence="3" id="KW-1185">Reference proteome</keyword>
<organism evidence="2 3">
    <name type="scientific">Herbiconiux moechotypicola</name>
    <dbReference type="NCBI Taxonomy" id="637393"/>
    <lineage>
        <taxon>Bacteria</taxon>
        <taxon>Bacillati</taxon>
        <taxon>Actinomycetota</taxon>
        <taxon>Actinomycetes</taxon>
        <taxon>Micrococcales</taxon>
        <taxon>Microbacteriaceae</taxon>
        <taxon>Herbiconiux</taxon>
    </lineage>
</organism>
<comment type="caution">
    <text evidence="2">The sequence shown here is derived from an EMBL/GenBank/DDBJ whole genome shotgun (WGS) entry which is preliminary data.</text>
</comment>
<sequence>MLRTTASVAAATIAAVALALIAPASASADAVVAESSTTADAQELADSNGPLPIRYATPPTLGPYDWNGPEITNLAITATSDGFTVDFDFASVASPTIPNLFYGGLVTLLVDYGDASTPVRPAPVIGGPPPLYDEPALGLESSSAARQTGHFTQDYRIDRADPLVVALYTATSCDPSSGPVGCGGGDDLFASAVLTPPTGPDRVTGADRYEVAVNVSARAYPSGAYTVFVATGANYPDALSAGPAAAMLNAPLLLTPSDGLPGLVRTEIERLQPGRIVVVGGPNSVSGAVVDDLKSIQANTVRIDGADRFEVSRALSEFAFGPSSQTAYVATGTNFPDALSAGAAAASAYGPVLLVNGGASSLDSATVATLTSLGVKNIVIAGGPNSVSPGIEASLGSVSGVTSVVRDGGTDRYAASAAINTRAFPTAGRAFLATGLKFPDALAGSAWAGAIGAPLYVVTSECVPQATLAAMSAQGVTHVTLLGGPATLTTSVESLTPCA</sequence>
<evidence type="ECO:0008006" key="4">
    <source>
        <dbReference type="Google" id="ProtNLM"/>
    </source>
</evidence>
<evidence type="ECO:0000313" key="2">
    <source>
        <dbReference type="EMBL" id="GAA2238615.1"/>
    </source>
</evidence>
<gene>
    <name evidence="2" type="ORF">GCM10009851_24610</name>
</gene>
<keyword evidence="1" id="KW-0732">Signal</keyword>
<reference evidence="2 3" key="1">
    <citation type="journal article" date="2019" name="Int. J. Syst. Evol. Microbiol.">
        <title>The Global Catalogue of Microorganisms (GCM) 10K type strain sequencing project: providing services to taxonomists for standard genome sequencing and annotation.</title>
        <authorList>
            <consortium name="The Broad Institute Genomics Platform"/>
            <consortium name="The Broad Institute Genome Sequencing Center for Infectious Disease"/>
            <person name="Wu L."/>
            <person name="Ma J."/>
        </authorList>
    </citation>
    <scope>NUCLEOTIDE SEQUENCE [LARGE SCALE GENOMIC DNA]</scope>
    <source>
        <strain evidence="2 3">JCM 16117</strain>
    </source>
</reference>
<dbReference type="Proteomes" id="UP001500929">
    <property type="component" value="Unassembled WGS sequence"/>
</dbReference>
<dbReference type="Gene3D" id="3.40.50.12090">
    <property type="match status" value="1"/>
</dbReference>
<feature type="chain" id="PRO_5047002684" description="Cell wall-binding repeat-containing protein" evidence="1">
    <location>
        <begin position="29"/>
        <end position="499"/>
    </location>
</feature>
<name>A0ABN3DPV4_9MICO</name>
<dbReference type="InterPro" id="IPR007253">
    <property type="entry name" value="Cell_wall-bd_2"/>
</dbReference>
<proteinExistence type="predicted"/>
<accession>A0ABN3DPV4</accession>
<feature type="signal peptide" evidence="1">
    <location>
        <begin position="1"/>
        <end position="28"/>
    </location>
</feature>
<dbReference type="InterPro" id="IPR051922">
    <property type="entry name" value="Bact_Sporulation_Assoc"/>
</dbReference>
<dbReference type="RefSeq" id="WP_259481300.1">
    <property type="nucleotide sequence ID" value="NZ_BAAAQY010000007.1"/>
</dbReference>
<dbReference type="PANTHER" id="PTHR30032:SF8">
    <property type="entry name" value="GERMINATION-SPECIFIC N-ACETYLMURAMOYL-L-ALANINE AMIDASE"/>
    <property type="match status" value="1"/>
</dbReference>
<evidence type="ECO:0000256" key="1">
    <source>
        <dbReference type="SAM" id="SignalP"/>
    </source>
</evidence>
<dbReference type="PANTHER" id="PTHR30032">
    <property type="entry name" value="N-ACETYLMURAMOYL-L-ALANINE AMIDASE-RELATED"/>
    <property type="match status" value="1"/>
</dbReference>